<dbReference type="InterPro" id="IPR043504">
    <property type="entry name" value="Peptidase_S1_PA_chymotrypsin"/>
</dbReference>
<keyword evidence="4" id="KW-0732">Signal</keyword>
<dbReference type="OrthoDB" id="238681at2759"/>
<feature type="domain" description="Peptidase S1" evidence="5">
    <location>
        <begin position="418"/>
        <end position="652"/>
    </location>
</feature>
<name>A0A7R9BP40_9CRUS</name>
<keyword evidence="1" id="KW-1015">Disulfide bond</keyword>
<evidence type="ECO:0000259" key="5">
    <source>
        <dbReference type="PROSITE" id="PS50240"/>
    </source>
</evidence>
<proteinExistence type="predicted"/>
<dbReference type="PRINTS" id="PR00722">
    <property type="entry name" value="CHYMOTRYPSIN"/>
</dbReference>
<dbReference type="GO" id="GO:0006508">
    <property type="term" value="P:proteolysis"/>
    <property type="evidence" value="ECO:0007669"/>
    <property type="project" value="UniProtKB-KW"/>
</dbReference>
<keyword evidence="2" id="KW-0378">Hydrolase</keyword>
<dbReference type="PROSITE" id="PS00134">
    <property type="entry name" value="TRYPSIN_HIS"/>
    <property type="match status" value="1"/>
</dbReference>
<dbReference type="PANTHER" id="PTHR24253:SF153">
    <property type="entry name" value="SERINE PROTEASE HEPSIN"/>
    <property type="match status" value="1"/>
</dbReference>
<evidence type="ECO:0000256" key="3">
    <source>
        <dbReference type="SAM" id="MobiDB-lite"/>
    </source>
</evidence>
<gene>
    <name evidence="6" type="ORF">NMOB1V02_LOCUS6329</name>
</gene>
<evidence type="ECO:0000256" key="4">
    <source>
        <dbReference type="SAM" id="SignalP"/>
    </source>
</evidence>
<evidence type="ECO:0000256" key="2">
    <source>
        <dbReference type="RuleBase" id="RU363034"/>
    </source>
</evidence>
<keyword evidence="7" id="KW-1185">Reference proteome</keyword>
<feature type="domain" description="Peptidase S1" evidence="5">
    <location>
        <begin position="145"/>
        <end position="348"/>
    </location>
</feature>
<dbReference type="Gene3D" id="2.40.10.10">
    <property type="entry name" value="Trypsin-like serine proteases"/>
    <property type="match status" value="2"/>
</dbReference>
<sequence length="661" mass="72061">MKMLAQVFLLAFFLHSTSADGEIKPVSEIPEVEHKNSIVNSFLDTSASDDEVKPVSEIPEVETRNSFVDDYYASDGEIKPIMALNDQVDRKRPGFYNLADADELMEFQLTLNDSLKNEKYMQFTDCQYMQFTDCLCGRENGGNRILGGTQVPNQGYYPWVVKLSTGCSGTLVSDRWVVTAAHCITSLSAASQLLMTFREHTLDSPFDPAEFRVSAAAVLYYSGLYDSATFNYDFALVQLALPVPITGLSNIRPVCLASQSFDFNGYTGIPIGWGVYEFPATNIPKVFEFPQGDSGGPMTVKSAGKHYFAGFPVATHPGTAPNTCDTNKPQYYTQATYDEIKPVSEVPEVELPQNSDADNLYRPNDEIKPVDADESKEGSRLPGFYNLADSTQVAEFEATLKVKDGIQMCGRENGGNRILGGTQVPNQGYYPWVVRLSTGCGGALVSDRWVVTAAHCITGLTSALQLTIKFREHELFSPTDPGEFIVSAAAILYYTGLYNASTINYDFALIQLPVAVPITGLSNIRPVCLVQQGFDLNGYTGVPIGWGVYVNGVGSQAPILRETTVTIYNRAACLRAGGFPASTSICGFTKGRGICFGDSGGPMTVKSAGKHYLAGIMSATHTLSGSNTCDTNRPQYYTQATLFTNVIVQYAWSGISNYCSY</sequence>
<dbReference type="EMBL" id="OA883336">
    <property type="protein sequence ID" value="CAD7278631.1"/>
    <property type="molecule type" value="Genomic_DNA"/>
</dbReference>
<dbReference type="Proteomes" id="UP000678499">
    <property type="component" value="Unassembled WGS sequence"/>
</dbReference>
<dbReference type="EMBL" id="CAJPEX010001299">
    <property type="protein sequence ID" value="CAG0918783.1"/>
    <property type="molecule type" value="Genomic_DNA"/>
</dbReference>
<dbReference type="InterPro" id="IPR001314">
    <property type="entry name" value="Peptidase_S1A"/>
</dbReference>
<dbReference type="InterPro" id="IPR009003">
    <property type="entry name" value="Peptidase_S1_PA"/>
</dbReference>
<dbReference type="PANTHER" id="PTHR24253">
    <property type="entry name" value="TRANSMEMBRANE PROTEASE SERINE"/>
    <property type="match status" value="1"/>
</dbReference>
<evidence type="ECO:0000313" key="7">
    <source>
        <dbReference type="Proteomes" id="UP000678499"/>
    </source>
</evidence>
<feature type="region of interest" description="Disordered" evidence="3">
    <location>
        <begin position="354"/>
        <end position="376"/>
    </location>
</feature>
<reference evidence="6" key="1">
    <citation type="submission" date="2020-11" db="EMBL/GenBank/DDBJ databases">
        <authorList>
            <person name="Tran Van P."/>
        </authorList>
    </citation>
    <scope>NUCLEOTIDE SEQUENCE</scope>
</reference>
<feature type="compositionally biased region" description="Basic and acidic residues" evidence="3">
    <location>
        <begin position="363"/>
        <end position="376"/>
    </location>
</feature>
<dbReference type="InterPro" id="IPR001254">
    <property type="entry name" value="Trypsin_dom"/>
</dbReference>
<accession>A0A7R9BP40</accession>
<dbReference type="PROSITE" id="PS00135">
    <property type="entry name" value="TRYPSIN_SER"/>
    <property type="match status" value="1"/>
</dbReference>
<dbReference type="SUPFAM" id="SSF50494">
    <property type="entry name" value="Trypsin-like serine proteases"/>
    <property type="match status" value="2"/>
</dbReference>
<evidence type="ECO:0000313" key="6">
    <source>
        <dbReference type="EMBL" id="CAD7278631.1"/>
    </source>
</evidence>
<dbReference type="InterPro" id="IPR018114">
    <property type="entry name" value="TRYPSIN_HIS"/>
</dbReference>
<feature type="signal peptide" evidence="4">
    <location>
        <begin position="1"/>
        <end position="19"/>
    </location>
</feature>
<dbReference type="PROSITE" id="PS50240">
    <property type="entry name" value="TRYPSIN_DOM"/>
    <property type="match status" value="2"/>
</dbReference>
<keyword evidence="2" id="KW-0720">Serine protease</keyword>
<dbReference type="SMART" id="SM00020">
    <property type="entry name" value="Tryp_SPc"/>
    <property type="match status" value="2"/>
</dbReference>
<evidence type="ECO:0000256" key="1">
    <source>
        <dbReference type="ARBA" id="ARBA00023157"/>
    </source>
</evidence>
<dbReference type="GO" id="GO:0004252">
    <property type="term" value="F:serine-type endopeptidase activity"/>
    <property type="evidence" value="ECO:0007669"/>
    <property type="project" value="InterPro"/>
</dbReference>
<protein>
    <recommendedName>
        <fullName evidence="5">Peptidase S1 domain-containing protein</fullName>
    </recommendedName>
</protein>
<feature type="chain" id="PRO_5036210173" description="Peptidase S1 domain-containing protein" evidence="4">
    <location>
        <begin position="20"/>
        <end position="661"/>
    </location>
</feature>
<keyword evidence="2" id="KW-0645">Protease</keyword>
<dbReference type="InterPro" id="IPR033116">
    <property type="entry name" value="TRYPSIN_SER"/>
</dbReference>
<organism evidence="6">
    <name type="scientific">Notodromas monacha</name>
    <dbReference type="NCBI Taxonomy" id="399045"/>
    <lineage>
        <taxon>Eukaryota</taxon>
        <taxon>Metazoa</taxon>
        <taxon>Ecdysozoa</taxon>
        <taxon>Arthropoda</taxon>
        <taxon>Crustacea</taxon>
        <taxon>Oligostraca</taxon>
        <taxon>Ostracoda</taxon>
        <taxon>Podocopa</taxon>
        <taxon>Podocopida</taxon>
        <taxon>Cypridocopina</taxon>
        <taxon>Cypridoidea</taxon>
        <taxon>Cyprididae</taxon>
        <taxon>Notodromas</taxon>
    </lineage>
</organism>
<dbReference type="AlphaFoldDB" id="A0A7R9BP40"/>
<dbReference type="CDD" id="cd00190">
    <property type="entry name" value="Tryp_SPc"/>
    <property type="match status" value="1"/>
</dbReference>
<dbReference type="Pfam" id="PF00089">
    <property type="entry name" value="Trypsin"/>
    <property type="match status" value="2"/>
</dbReference>